<dbReference type="PROSITE" id="PS50104">
    <property type="entry name" value="TIR"/>
    <property type="match status" value="1"/>
</dbReference>
<evidence type="ECO:0000313" key="2">
    <source>
        <dbReference type="EMBL" id="MDC0743719.1"/>
    </source>
</evidence>
<keyword evidence="2" id="KW-0675">Receptor</keyword>
<dbReference type="Proteomes" id="UP001221411">
    <property type="component" value="Unassembled WGS sequence"/>
</dbReference>
<evidence type="ECO:0000313" key="3">
    <source>
        <dbReference type="Proteomes" id="UP001221411"/>
    </source>
</evidence>
<gene>
    <name evidence="2" type="ORF">POL67_20490</name>
</gene>
<protein>
    <submittedName>
        <fullName evidence="2">Toll/interleukin-1 receptor domain-containing protein</fullName>
    </submittedName>
</protein>
<dbReference type="InterPro" id="IPR000157">
    <property type="entry name" value="TIR_dom"/>
</dbReference>
<sequence length="141" mass="15586">MAKVFLSHAHVDKPAVRRIVDALREAGHEPWIDEQEILVGESIPGAIERGLETTDFVLVCLSRAAIASGWVRSELDGSVMKPFRSKMTRVLPIRLEDVAPPTIIAHAKYVDLFPDDDAFQRGMEALLRSIEGYTARAPAPP</sequence>
<dbReference type="EMBL" id="JAQNDO010000001">
    <property type="protein sequence ID" value="MDC0743719.1"/>
    <property type="molecule type" value="Genomic_DNA"/>
</dbReference>
<proteinExistence type="predicted"/>
<dbReference type="InterPro" id="IPR035897">
    <property type="entry name" value="Toll_tir_struct_dom_sf"/>
</dbReference>
<dbReference type="Gene3D" id="3.40.50.10140">
    <property type="entry name" value="Toll/interleukin-1 receptor homology (TIR) domain"/>
    <property type="match status" value="1"/>
</dbReference>
<feature type="domain" description="TIR" evidence="1">
    <location>
        <begin position="1"/>
        <end position="131"/>
    </location>
</feature>
<name>A0ABT5EPF8_9BACT</name>
<dbReference type="RefSeq" id="WP_271919530.1">
    <property type="nucleotide sequence ID" value="NZ_JAQNDO010000001.1"/>
</dbReference>
<accession>A0ABT5EPF8</accession>
<comment type="caution">
    <text evidence="2">The sequence shown here is derived from an EMBL/GenBank/DDBJ whole genome shotgun (WGS) entry which is preliminary data.</text>
</comment>
<keyword evidence="3" id="KW-1185">Reference proteome</keyword>
<dbReference type="SUPFAM" id="SSF52200">
    <property type="entry name" value="Toll/Interleukin receptor TIR domain"/>
    <property type="match status" value="1"/>
</dbReference>
<organism evidence="2 3">
    <name type="scientific">Polyangium mundeleinium</name>
    <dbReference type="NCBI Taxonomy" id="2995306"/>
    <lineage>
        <taxon>Bacteria</taxon>
        <taxon>Pseudomonadati</taxon>
        <taxon>Myxococcota</taxon>
        <taxon>Polyangia</taxon>
        <taxon>Polyangiales</taxon>
        <taxon>Polyangiaceae</taxon>
        <taxon>Polyangium</taxon>
    </lineage>
</organism>
<dbReference type="Pfam" id="PF13676">
    <property type="entry name" value="TIR_2"/>
    <property type="match status" value="1"/>
</dbReference>
<evidence type="ECO:0000259" key="1">
    <source>
        <dbReference type="PROSITE" id="PS50104"/>
    </source>
</evidence>
<reference evidence="2 3" key="1">
    <citation type="submission" date="2022-11" db="EMBL/GenBank/DDBJ databases">
        <title>Minimal conservation of predation-associated metabolite biosynthetic gene clusters underscores biosynthetic potential of Myxococcota including descriptions for ten novel species: Archangium lansinium sp. nov., Myxococcus landrumus sp. nov., Nannocystis bai.</title>
        <authorList>
            <person name="Ahearne A."/>
            <person name="Stevens C."/>
            <person name="Dowd S."/>
        </authorList>
    </citation>
    <scope>NUCLEOTIDE SEQUENCE [LARGE SCALE GENOMIC DNA]</scope>
    <source>
        <strain evidence="2 3">RJM3</strain>
    </source>
</reference>